<comment type="similarity">
    <text evidence="2">Belongs to the prominin family.</text>
</comment>
<dbReference type="EMBL" id="JAODUP010000814">
    <property type="protein sequence ID" value="KAK2143777.1"/>
    <property type="molecule type" value="Genomic_DNA"/>
</dbReference>
<name>A0AAD9J0G1_9ANNE</name>
<keyword evidence="5" id="KW-0472">Membrane</keyword>
<dbReference type="InterPro" id="IPR008795">
    <property type="entry name" value="Prominin"/>
</dbReference>
<evidence type="ECO:0000256" key="6">
    <source>
        <dbReference type="ARBA" id="ARBA00023180"/>
    </source>
</evidence>
<evidence type="ECO:0000313" key="7">
    <source>
        <dbReference type="EMBL" id="KAK2143777.1"/>
    </source>
</evidence>
<gene>
    <name evidence="7" type="ORF">LSH36_814g03039</name>
</gene>
<comment type="subcellular location">
    <subcellularLocation>
        <location evidence="1">Membrane</location>
        <topology evidence="1">Multi-pass membrane protein</topology>
    </subcellularLocation>
</comment>
<feature type="non-terminal residue" evidence="7">
    <location>
        <position position="1"/>
    </location>
</feature>
<dbReference type="GO" id="GO:0016020">
    <property type="term" value="C:membrane"/>
    <property type="evidence" value="ECO:0007669"/>
    <property type="project" value="UniProtKB-SubCell"/>
</dbReference>
<keyword evidence="8" id="KW-1185">Reference proteome</keyword>
<dbReference type="Pfam" id="PF05478">
    <property type="entry name" value="Prominin"/>
    <property type="match status" value="1"/>
</dbReference>
<proteinExistence type="inferred from homology"/>
<dbReference type="Proteomes" id="UP001208570">
    <property type="component" value="Unassembled WGS sequence"/>
</dbReference>
<reference evidence="7" key="1">
    <citation type="journal article" date="2023" name="Mol. Biol. Evol.">
        <title>Third-Generation Sequencing Reveals the Adaptive Role of the Epigenome in Three Deep-Sea Polychaetes.</title>
        <authorList>
            <person name="Perez M."/>
            <person name="Aroh O."/>
            <person name="Sun Y."/>
            <person name="Lan Y."/>
            <person name="Juniper S.K."/>
            <person name="Young C.R."/>
            <person name="Angers B."/>
            <person name="Qian P.Y."/>
        </authorList>
    </citation>
    <scope>NUCLEOTIDE SEQUENCE</scope>
    <source>
        <strain evidence="7">P08H-3</strain>
    </source>
</reference>
<keyword evidence="6" id="KW-0325">Glycoprotein</keyword>
<sequence length="178" mass="20043">MLEGDNGFLKSDGYILPDLLFGDPSIDMPLPRVLKSCDANKPAMEALELYRKFNLDDMLDWRQHVDIDSEINKLDIDLSDVNIITNDTKNQLNDFKDAVMIDYKGFVDELTKNTTKVDLATYESLLKQLNDSYPDAGEKLLADIKTLNASSQTIPVARTFQVRIEGIIDSFVGYANLS</sequence>
<organism evidence="7 8">
    <name type="scientific">Paralvinella palmiformis</name>
    <dbReference type="NCBI Taxonomy" id="53620"/>
    <lineage>
        <taxon>Eukaryota</taxon>
        <taxon>Metazoa</taxon>
        <taxon>Spiralia</taxon>
        <taxon>Lophotrochozoa</taxon>
        <taxon>Annelida</taxon>
        <taxon>Polychaeta</taxon>
        <taxon>Sedentaria</taxon>
        <taxon>Canalipalpata</taxon>
        <taxon>Terebellida</taxon>
        <taxon>Terebelliformia</taxon>
        <taxon>Alvinellidae</taxon>
        <taxon>Paralvinella</taxon>
    </lineage>
</organism>
<dbReference type="AlphaFoldDB" id="A0AAD9J0G1"/>
<protein>
    <submittedName>
        <fullName evidence="7">Uncharacterized protein</fullName>
    </submittedName>
</protein>
<evidence type="ECO:0000256" key="2">
    <source>
        <dbReference type="ARBA" id="ARBA00006058"/>
    </source>
</evidence>
<evidence type="ECO:0000256" key="1">
    <source>
        <dbReference type="ARBA" id="ARBA00004141"/>
    </source>
</evidence>
<evidence type="ECO:0000256" key="3">
    <source>
        <dbReference type="ARBA" id="ARBA00022692"/>
    </source>
</evidence>
<dbReference type="PANTHER" id="PTHR22730:SF1">
    <property type="entry name" value="PROMININ-LIKE PROTEIN"/>
    <property type="match status" value="1"/>
</dbReference>
<dbReference type="PANTHER" id="PTHR22730">
    <property type="entry name" value="PROMININ PROM PROTEIN"/>
    <property type="match status" value="1"/>
</dbReference>
<evidence type="ECO:0000256" key="5">
    <source>
        <dbReference type="ARBA" id="ARBA00023136"/>
    </source>
</evidence>
<accession>A0AAD9J0G1</accession>
<evidence type="ECO:0000313" key="8">
    <source>
        <dbReference type="Proteomes" id="UP001208570"/>
    </source>
</evidence>
<keyword evidence="4" id="KW-1133">Transmembrane helix</keyword>
<keyword evidence="3" id="KW-0812">Transmembrane</keyword>
<evidence type="ECO:0000256" key="4">
    <source>
        <dbReference type="ARBA" id="ARBA00022989"/>
    </source>
</evidence>
<comment type="caution">
    <text evidence="7">The sequence shown here is derived from an EMBL/GenBank/DDBJ whole genome shotgun (WGS) entry which is preliminary data.</text>
</comment>